<dbReference type="EMBL" id="GBEZ01018820">
    <property type="protein sequence ID" value="JAC67659.1"/>
    <property type="molecule type" value="Transcribed_RNA"/>
</dbReference>
<proteinExistence type="inferred from homology"/>
<dbReference type="Gene3D" id="3.40.1160.10">
    <property type="entry name" value="Acetylglutamate kinase-like"/>
    <property type="match status" value="1"/>
</dbReference>
<dbReference type="PANTHER" id="PTHR43654">
    <property type="entry name" value="GLUTAMATE 5-KINASE"/>
    <property type="match status" value="1"/>
</dbReference>
<evidence type="ECO:0000256" key="4">
    <source>
        <dbReference type="ARBA" id="ARBA00022679"/>
    </source>
</evidence>
<dbReference type="GO" id="GO:0102043">
    <property type="term" value="F:isopentenyl phosphate kinase activity"/>
    <property type="evidence" value="ECO:0007669"/>
    <property type="project" value="UniProtKB-EC"/>
</dbReference>
<dbReference type="SUPFAM" id="SSF53633">
    <property type="entry name" value="Carbamate kinase-like"/>
    <property type="match status" value="1"/>
</dbReference>
<feature type="binding site" evidence="10">
    <location>
        <position position="194"/>
    </location>
    <ligand>
        <name>substrate</name>
    </ligand>
</feature>
<dbReference type="PIRSF" id="PIRSF016496">
    <property type="entry name" value="Kin_FomA"/>
    <property type="match status" value="1"/>
</dbReference>
<keyword evidence="4" id="KW-0808">Transferase</keyword>
<feature type="binding site" evidence="10">
    <location>
        <position position="89"/>
    </location>
    <ligand>
        <name>substrate</name>
    </ligand>
</feature>
<sequence>MQRTYDFSVADSGDRPADILLPRQTPCLRRLVKLGGAAITNKSRIETLNKVSLEHCAKALADAISYDKSEEKDNIPVGQHGGTAVVHGAGSFGHHQASEGKVASGGLELESVRKGFLKTRLSVTKLQHFVVESLVEEGVEAVGISPLGKWTTADRQLLSVWSGDFEAVLGAGFVPVLHGDCVLDESTGCTILSGDTIMSHLARKWRPDIVVFLTDVDGVFSRPPGSEGARLLSTIRVSDDG</sequence>
<evidence type="ECO:0000256" key="11">
    <source>
        <dbReference type="PIRSR" id="PIRSR016496-2"/>
    </source>
</evidence>
<dbReference type="GO" id="GO:0016301">
    <property type="term" value="F:kinase activity"/>
    <property type="evidence" value="ECO:0007669"/>
    <property type="project" value="UniProtKB-KW"/>
</dbReference>
<dbReference type="EC" id="2.7.4.26" evidence="2"/>
<feature type="binding site" evidence="10">
    <location>
        <position position="94"/>
    </location>
    <ligand>
        <name>substrate</name>
    </ligand>
</feature>
<reference evidence="13" key="1">
    <citation type="submission" date="2014-05" db="EMBL/GenBank/DDBJ databases">
        <title>The transcriptome of the halophilic microalga Tetraselmis sp. GSL018 isolated from the Great Salt Lake, Utah.</title>
        <authorList>
            <person name="Jinkerson R.E."/>
            <person name="D'Adamo S."/>
            <person name="Posewitz M.C."/>
        </authorList>
    </citation>
    <scope>NUCLEOTIDE SEQUENCE</scope>
    <source>
        <strain evidence="13">GSL018</strain>
    </source>
</reference>
<feature type="domain" description="Aspartate/glutamate/uridylate kinase" evidence="12">
    <location>
        <begin position="30"/>
        <end position="239"/>
    </location>
</feature>
<evidence type="ECO:0000256" key="2">
    <source>
        <dbReference type="ARBA" id="ARBA00012908"/>
    </source>
</evidence>
<evidence type="ECO:0000256" key="3">
    <source>
        <dbReference type="ARBA" id="ARBA00017267"/>
    </source>
</evidence>
<keyword evidence="5 10" id="KW-0547">Nucleotide-binding</keyword>
<dbReference type="NCBIfam" id="NF040647">
    <property type="entry name" value="IPPK_Arch"/>
    <property type="match status" value="1"/>
</dbReference>
<dbReference type="GO" id="GO:0016114">
    <property type="term" value="P:terpenoid biosynthetic process"/>
    <property type="evidence" value="ECO:0007669"/>
    <property type="project" value="TreeGrafter"/>
</dbReference>
<dbReference type="InterPro" id="IPR036393">
    <property type="entry name" value="AceGlu_kinase-like_sf"/>
</dbReference>
<feature type="binding site" evidence="10">
    <location>
        <position position="215"/>
    </location>
    <ligand>
        <name>ATP</name>
        <dbReference type="ChEBI" id="CHEBI:30616"/>
    </ligand>
</feature>
<accession>A0A061RAA4</accession>
<organism evidence="13">
    <name type="scientific">Tetraselmis sp. GSL018</name>
    <dbReference type="NCBI Taxonomy" id="582737"/>
    <lineage>
        <taxon>Eukaryota</taxon>
        <taxon>Viridiplantae</taxon>
        <taxon>Chlorophyta</taxon>
        <taxon>core chlorophytes</taxon>
        <taxon>Chlorodendrophyceae</taxon>
        <taxon>Chlorodendrales</taxon>
        <taxon>Chlorodendraceae</taxon>
        <taxon>Tetraselmis</taxon>
    </lineage>
</organism>
<comment type="similarity">
    <text evidence="1">Belongs to the isopentenyl phosphate kinase family.</text>
</comment>
<evidence type="ECO:0000256" key="7">
    <source>
        <dbReference type="ARBA" id="ARBA00022840"/>
    </source>
</evidence>
<dbReference type="Pfam" id="PF00696">
    <property type="entry name" value="AA_kinase"/>
    <property type="match status" value="1"/>
</dbReference>
<dbReference type="GO" id="GO:0005829">
    <property type="term" value="C:cytosol"/>
    <property type="evidence" value="ECO:0007669"/>
    <property type="project" value="TreeGrafter"/>
</dbReference>
<dbReference type="PANTHER" id="PTHR43654:SF1">
    <property type="entry name" value="ISOPENTENYL PHOSPHATE KINASE"/>
    <property type="match status" value="1"/>
</dbReference>
<comment type="catalytic activity">
    <reaction evidence="9">
        <text>isopentenyl phosphate + ATP = isopentenyl diphosphate + ADP</text>
        <dbReference type="Rhea" id="RHEA:33963"/>
        <dbReference type="ChEBI" id="CHEBI:30616"/>
        <dbReference type="ChEBI" id="CHEBI:65078"/>
        <dbReference type="ChEBI" id="CHEBI:128769"/>
        <dbReference type="ChEBI" id="CHEBI:456216"/>
        <dbReference type="EC" id="2.7.4.26"/>
    </reaction>
</comment>
<evidence type="ECO:0000259" key="12">
    <source>
        <dbReference type="Pfam" id="PF00696"/>
    </source>
</evidence>
<evidence type="ECO:0000313" key="13">
    <source>
        <dbReference type="EMBL" id="JAC67659.1"/>
    </source>
</evidence>
<feature type="binding site" evidence="10">
    <location>
        <position position="90"/>
    </location>
    <ligand>
        <name>ATP</name>
        <dbReference type="ChEBI" id="CHEBI:30616"/>
    </ligand>
</feature>
<name>A0A061RAA4_9CHLO</name>
<evidence type="ECO:0000256" key="9">
    <source>
        <dbReference type="ARBA" id="ARBA00049063"/>
    </source>
</evidence>
<evidence type="ECO:0000256" key="6">
    <source>
        <dbReference type="ARBA" id="ARBA00022777"/>
    </source>
</evidence>
<feature type="non-terminal residue" evidence="13">
    <location>
        <position position="241"/>
    </location>
</feature>
<evidence type="ECO:0000256" key="5">
    <source>
        <dbReference type="ARBA" id="ARBA00022741"/>
    </source>
</evidence>
<gene>
    <name evidence="13" type="ORF">TSPGSL018_10587</name>
</gene>
<protein>
    <recommendedName>
        <fullName evidence="3">Isopentenyl phosphate kinase</fullName>
        <ecNumber evidence="2">2.7.4.26</ecNumber>
    </recommendedName>
</protein>
<dbReference type="AlphaFoldDB" id="A0A061RAA4"/>
<dbReference type="InterPro" id="IPR001048">
    <property type="entry name" value="Asp/Glu/Uridylate_kinase"/>
</dbReference>
<evidence type="ECO:0000256" key="8">
    <source>
        <dbReference type="ARBA" id="ARBA00023229"/>
    </source>
</evidence>
<dbReference type="InterPro" id="IPR024192">
    <property type="entry name" value="Fosfomycin_R_FomA-type"/>
</dbReference>
<feature type="site" description="Transition state stabilizer" evidence="11">
    <location>
        <position position="42"/>
    </location>
</feature>
<keyword evidence="8" id="KW-0414">Isoprene biosynthesis</keyword>
<keyword evidence="7 10" id="KW-0067">ATP-binding</keyword>
<evidence type="ECO:0000256" key="1">
    <source>
        <dbReference type="ARBA" id="ARBA00010540"/>
    </source>
</evidence>
<keyword evidence="6 13" id="KW-0418">Kinase</keyword>
<evidence type="ECO:0000256" key="10">
    <source>
        <dbReference type="PIRSR" id="PIRSR016496-1"/>
    </source>
</evidence>
<dbReference type="GO" id="GO:0005524">
    <property type="term" value="F:ATP binding"/>
    <property type="evidence" value="ECO:0007669"/>
    <property type="project" value="UniProtKB-KW"/>
</dbReference>